<dbReference type="GO" id="GO:0005687">
    <property type="term" value="C:U4 snRNP"/>
    <property type="evidence" value="ECO:0007669"/>
    <property type="project" value="TreeGrafter"/>
</dbReference>
<dbReference type="InterPro" id="IPR012976">
    <property type="entry name" value="NOSIC"/>
</dbReference>
<dbReference type="PANTHER" id="PTHR13904:SF0">
    <property type="entry name" value="U4_U6 SMALL NUCLEAR RIBONUCLEOPROTEIN PRP31"/>
    <property type="match status" value="1"/>
</dbReference>
<name>A0A087H7B2_ARAAL</name>
<dbReference type="SMART" id="SM00931">
    <property type="entry name" value="NOSIC"/>
    <property type="match status" value="1"/>
</dbReference>
<dbReference type="InterPro" id="IPR042239">
    <property type="entry name" value="Nop_C"/>
</dbReference>
<evidence type="ECO:0000313" key="4">
    <source>
        <dbReference type="Proteomes" id="UP000029120"/>
    </source>
</evidence>
<gene>
    <name evidence="3" type="ordered locus">AALP_Aa3g059100</name>
</gene>
<protein>
    <recommendedName>
        <fullName evidence="2">Nop domain-containing protein</fullName>
    </recommendedName>
</protein>
<dbReference type="GO" id="GO:0046540">
    <property type="term" value="C:U4/U6 x U5 tri-snRNP complex"/>
    <property type="evidence" value="ECO:0007669"/>
    <property type="project" value="InterPro"/>
</dbReference>
<feature type="region of interest" description="Disordered" evidence="1">
    <location>
        <begin position="303"/>
        <end position="323"/>
    </location>
</feature>
<evidence type="ECO:0000259" key="2">
    <source>
        <dbReference type="PROSITE" id="PS51358"/>
    </source>
</evidence>
<dbReference type="PANTHER" id="PTHR13904">
    <property type="entry name" value="PRE-MRNA SPLICING FACTOR PRP31"/>
    <property type="match status" value="1"/>
</dbReference>
<dbReference type="GO" id="GO:0000244">
    <property type="term" value="P:spliceosomal tri-snRNP complex assembly"/>
    <property type="evidence" value="ECO:0007669"/>
    <property type="project" value="InterPro"/>
</dbReference>
<keyword evidence="4" id="KW-1185">Reference proteome</keyword>
<evidence type="ECO:0000313" key="3">
    <source>
        <dbReference type="EMBL" id="KFK38014.1"/>
    </source>
</evidence>
<dbReference type="EMBL" id="CM002871">
    <property type="protein sequence ID" value="KFK38014.1"/>
    <property type="molecule type" value="Genomic_DNA"/>
</dbReference>
<dbReference type="AlphaFoldDB" id="A0A087H7B2"/>
<reference evidence="4" key="1">
    <citation type="journal article" date="2015" name="Nat. Plants">
        <title>Genome expansion of Arabis alpina linked with retrotransposition and reduced symmetric DNA methylation.</title>
        <authorList>
            <person name="Willing E.M."/>
            <person name="Rawat V."/>
            <person name="Mandakova T."/>
            <person name="Maumus F."/>
            <person name="James G.V."/>
            <person name="Nordstroem K.J."/>
            <person name="Becker C."/>
            <person name="Warthmann N."/>
            <person name="Chica C."/>
            <person name="Szarzynska B."/>
            <person name="Zytnicki M."/>
            <person name="Albani M.C."/>
            <person name="Kiefer C."/>
            <person name="Bergonzi S."/>
            <person name="Castaings L."/>
            <person name="Mateos J.L."/>
            <person name="Berns M.C."/>
            <person name="Bujdoso N."/>
            <person name="Piofczyk T."/>
            <person name="de Lorenzo L."/>
            <person name="Barrero-Sicilia C."/>
            <person name="Mateos I."/>
            <person name="Piednoel M."/>
            <person name="Hagmann J."/>
            <person name="Chen-Min-Tao R."/>
            <person name="Iglesias-Fernandez R."/>
            <person name="Schuster S.C."/>
            <person name="Alonso-Blanco C."/>
            <person name="Roudier F."/>
            <person name="Carbonero P."/>
            <person name="Paz-Ares J."/>
            <person name="Davis S.J."/>
            <person name="Pecinka A."/>
            <person name="Quesneville H."/>
            <person name="Colot V."/>
            <person name="Lysak M.A."/>
            <person name="Weigel D."/>
            <person name="Coupland G."/>
            <person name="Schneeberger K."/>
        </authorList>
    </citation>
    <scope>NUCLEOTIDE SEQUENCE [LARGE SCALE GENOMIC DNA]</scope>
    <source>
        <strain evidence="4">cv. Pajares</strain>
    </source>
</reference>
<dbReference type="Gramene" id="KFK38014">
    <property type="protein sequence ID" value="KFK38014"/>
    <property type="gene ID" value="AALP_AA3G059100"/>
</dbReference>
<dbReference type="Proteomes" id="UP000029120">
    <property type="component" value="Chromosome 3"/>
</dbReference>
<dbReference type="GO" id="GO:0071011">
    <property type="term" value="C:precatalytic spliceosome"/>
    <property type="evidence" value="ECO:0007669"/>
    <property type="project" value="TreeGrafter"/>
</dbReference>
<sequence>MATLEDSYLSDLDELSENETETVKNDAPKEKEEEIIVNYNDLTKLQKTQRLVDIRKKVEEVLDSDYKLILDCNNLLDEIDKEIVMIHNFIRDNYRLKFPDLELLVTHAIDYAGVVKRIGNETDLALVDLEGLLPTGMILAVQVMAPRKSVKLLSKDVLEKTIDACNRAIDLDSSKKKVQEFLESKTRFIAPNLSSIVGSKIAAKLFVNAGGLLALVNMPPTCNVDQLVGHKRKKTFVGSLEGYLEETEIVRNTPLEHRSDACEFLAAKLTLAARIDFTRGDFSGGKGKAFREEILEEIDDWQEPNRNCAEEGSGESSEDEGYETELFRPWSLGLGSKSFSEFGSFSKRPRMFDWE</sequence>
<evidence type="ECO:0000256" key="1">
    <source>
        <dbReference type="SAM" id="MobiDB-lite"/>
    </source>
</evidence>
<dbReference type="OMA" id="QYPAINR"/>
<dbReference type="Gene3D" id="1.10.287.4070">
    <property type="match status" value="1"/>
</dbReference>
<dbReference type="Pfam" id="PF01798">
    <property type="entry name" value="Nop"/>
    <property type="match status" value="1"/>
</dbReference>
<dbReference type="Gene3D" id="1.10.246.90">
    <property type="entry name" value="Nop domain"/>
    <property type="match status" value="1"/>
</dbReference>
<dbReference type="eggNOG" id="KOG2574">
    <property type="taxonomic scope" value="Eukaryota"/>
</dbReference>
<dbReference type="InterPro" id="IPR036070">
    <property type="entry name" value="Nop_dom_sf"/>
</dbReference>
<feature type="compositionally biased region" description="Acidic residues" evidence="1">
    <location>
        <begin position="312"/>
        <end position="323"/>
    </location>
</feature>
<feature type="domain" description="Nop" evidence="2">
    <location>
        <begin position="189"/>
        <end position="303"/>
    </location>
</feature>
<proteinExistence type="predicted"/>
<dbReference type="PROSITE" id="PS51358">
    <property type="entry name" value="NOP"/>
    <property type="match status" value="1"/>
</dbReference>
<dbReference type="OrthoDB" id="4771285at2759"/>
<organism evidence="3 4">
    <name type="scientific">Arabis alpina</name>
    <name type="common">Alpine rock-cress</name>
    <dbReference type="NCBI Taxonomy" id="50452"/>
    <lineage>
        <taxon>Eukaryota</taxon>
        <taxon>Viridiplantae</taxon>
        <taxon>Streptophyta</taxon>
        <taxon>Embryophyta</taxon>
        <taxon>Tracheophyta</taxon>
        <taxon>Spermatophyta</taxon>
        <taxon>Magnoliopsida</taxon>
        <taxon>eudicotyledons</taxon>
        <taxon>Gunneridae</taxon>
        <taxon>Pentapetalae</taxon>
        <taxon>rosids</taxon>
        <taxon>malvids</taxon>
        <taxon>Brassicales</taxon>
        <taxon>Brassicaceae</taxon>
        <taxon>Arabideae</taxon>
        <taxon>Arabis</taxon>
    </lineage>
</organism>
<dbReference type="InterPro" id="IPR027105">
    <property type="entry name" value="Prp31"/>
</dbReference>
<dbReference type="SUPFAM" id="SSF89124">
    <property type="entry name" value="Nop domain"/>
    <property type="match status" value="1"/>
</dbReference>
<dbReference type="InterPro" id="IPR002687">
    <property type="entry name" value="Nop_dom"/>
</dbReference>
<accession>A0A087H7B2</accession>